<sequence>MRSSFFATLSVLVVLASAYPIVEPHSSLVPNTVRLSEGISTRSGPLSNSKIRRGLLGDFTDDRKHEWINVEGEFHDVPENIKFDLVTKKTRGFFDDIKDNAEDLWEKTKDGVDQVEEGIKNELGVRRARNS</sequence>
<evidence type="ECO:0000313" key="2">
    <source>
        <dbReference type="EMBL" id="KAF1999941.1"/>
    </source>
</evidence>
<organism evidence="2 3">
    <name type="scientific">Amniculicola lignicola CBS 123094</name>
    <dbReference type="NCBI Taxonomy" id="1392246"/>
    <lineage>
        <taxon>Eukaryota</taxon>
        <taxon>Fungi</taxon>
        <taxon>Dikarya</taxon>
        <taxon>Ascomycota</taxon>
        <taxon>Pezizomycotina</taxon>
        <taxon>Dothideomycetes</taxon>
        <taxon>Pleosporomycetidae</taxon>
        <taxon>Pleosporales</taxon>
        <taxon>Amniculicolaceae</taxon>
        <taxon>Amniculicola</taxon>
    </lineage>
</organism>
<keyword evidence="1" id="KW-0732">Signal</keyword>
<dbReference type="EMBL" id="ML977592">
    <property type="protein sequence ID" value="KAF1999941.1"/>
    <property type="molecule type" value="Genomic_DNA"/>
</dbReference>
<reference evidence="2" key="1">
    <citation type="journal article" date="2020" name="Stud. Mycol.">
        <title>101 Dothideomycetes genomes: a test case for predicting lifestyles and emergence of pathogens.</title>
        <authorList>
            <person name="Haridas S."/>
            <person name="Albert R."/>
            <person name="Binder M."/>
            <person name="Bloem J."/>
            <person name="Labutti K."/>
            <person name="Salamov A."/>
            <person name="Andreopoulos B."/>
            <person name="Baker S."/>
            <person name="Barry K."/>
            <person name="Bills G."/>
            <person name="Bluhm B."/>
            <person name="Cannon C."/>
            <person name="Castanera R."/>
            <person name="Culley D."/>
            <person name="Daum C."/>
            <person name="Ezra D."/>
            <person name="Gonzalez J."/>
            <person name="Henrissat B."/>
            <person name="Kuo A."/>
            <person name="Liang C."/>
            <person name="Lipzen A."/>
            <person name="Lutzoni F."/>
            <person name="Magnuson J."/>
            <person name="Mondo S."/>
            <person name="Nolan M."/>
            <person name="Ohm R."/>
            <person name="Pangilinan J."/>
            <person name="Park H.-J."/>
            <person name="Ramirez L."/>
            <person name="Alfaro M."/>
            <person name="Sun H."/>
            <person name="Tritt A."/>
            <person name="Yoshinaga Y."/>
            <person name="Zwiers L.-H."/>
            <person name="Turgeon B."/>
            <person name="Goodwin S."/>
            <person name="Spatafora J."/>
            <person name="Crous P."/>
            <person name="Grigoriev I."/>
        </authorList>
    </citation>
    <scope>NUCLEOTIDE SEQUENCE</scope>
    <source>
        <strain evidence="2">CBS 123094</strain>
    </source>
</reference>
<dbReference type="Proteomes" id="UP000799779">
    <property type="component" value="Unassembled WGS sequence"/>
</dbReference>
<feature type="signal peptide" evidence="1">
    <location>
        <begin position="1"/>
        <end position="18"/>
    </location>
</feature>
<protein>
    <submittedName>
        <fullName evidence="2">Uncharacterized protein</fullName>
    </submittedName>
</protein>
<proteinExistence type="predicted"/>
<evidence type="ECO:0000256" key="1">
    <source>
        <dbReference type="SAM" id="SignalP"/>
    </source>
</evidence>
<feature type="chain" id="PRO_5025364586" evidence="1">
    <location>
        <begin position="19"/>
        <end position="131"/>
    </location>
</feature>
<name>A0A6A5WIH3_9PLEO</name>
<gene>
    <name evidence="2" type="ORF">P154DRAFT_563758</name>
</gene>
<evidence type="ECO:0000313" key="3">
    <source>
        <dbReference type="Proteomes" id="UP000799779"/>
    </source>
</evidence>
<dbReference type="AlphaFoldDB" id="A0A6A5WIH3"/>
<keyword evidence="3" id="KW-1185">Reference proteome</keyword>
<accession>A0A6A5WIH3</accession>